<dbReference type="Proteomes" id="UP000289738">
    <property type="component" value="Chromosome A05"/>
</dbReference>
<dbReference type="EMBL" id="SDMP01000005">
    <property type="protein sequence ID" value="RYR58365.1"/>
    <property type="molecule type" value="Genomic_DNA"/>
</dbReference>
<evidence type="ECO:0000313" key="2">
    <source>
        <dbReference type="Proteomes" id="UP000289738"/>
    </source>
</evidence>
<organism evidence="1 2">
    <name type="scientific">Arachis hypogaea</name>
    <name type="common">Peanut</name>
    <dbReference type="NCBI Taxonomy" id="3818"/>
    <lineage>
        <taxon>Eukaryota</taxon>
        <taxon>Viridiplantae</taxon>
        <taxon>Streptophyta</taxon>
        <taxon>Embryophyta</taxon>
        <taxon>Tracheophyta</taxon>
        <taxon>Spermatophyta</taxon>
        <taxon>Magnoliopsida</taxon>
        <taxon>eudicotyledons</taxon>
        <taxon>Gunneridae</taxon>
        <taxon>Pentapetalae</taxon>
        <taxon>rosids</taxon>
        <taxon>fabids</taxon>
        <taxon>Fabales</taxon>
        <taxon>Fabaceae</taxon>
        <taxon>Papilionoideae</taxon>
        <taxon>50 kb inversion clade</taxon>
        <taxon>dalbergioids sensu lato</taxon>
        <taxon>Dalbergieae</taxon>
        <taxon>Pterocarpus clade</taxon>
        <taxon>Arachis</taxon>
    </lineage>
</organism>
<evidence type="ECO:0000313" key="1">
    <source>
        <dbReference type="EMBL" id="RYR58365.1"/>
    </source>
</evidence>
<dbReference type="AlphaFoldDB" id="A0A445D563"/>
<name>A0A445D563_ARAHY</name>
<reference evidence="1 2" key="1">
    <citation type="submission" date="2019-01" db="EMBL/GenBank/DDBJ databases">
        <title>Sequencing of cultivated peanut Arachis hypogaea provides insights into genome evolution and oil improvement.</title>
        <authorList>
            <person name="Chen X."/>
        </authorList>
    </citation>
    <scope>NUCLEOTIDE SEQUENCE [LARGE SCALE GENOMIC DNA]</scope>
    <source>
        <strain evidence="2">cv. Fuhuasheng</strain>
        <tissue evidence="1">Leaves</tissue>
    </source>
</reference>
<evidence type="ECO:0008006" key="3">
    <source>
        <dbReference type="Google" id="ProtNLM"/>
    </source>
</evidence>
<sequence length="134" mass="14866">MAVKDLKNLETKLERGISKICSKKTCITTTSFLELRREVIDEEGWLHTGDIGMWLPGGHLKIIDSEIQGGQSYLNTVSCFLKRRQMSLLLGLYELISAKEAVINGGAEIKGLIALFHQVFVMHHPPSLPSSSNS</sequence>
<keyword evidence="2" id="KW-1185">Reference proteome</keyword>
<gene>
    <name evidence="1" type="ORF">Ahy_A05g024078</name>
</gene>
<accession>A0A445D563</accession>
<proteinExistence type="predicted"/>
<dbReference type="SUPFAM" id="SSF56801">
    <property type="entry name" value="Acetyl-CoA synthetase-like"/>
    <property type="match status" value="1"/>
</dbReference>
<comment type="caution">
    <text evidence="1">The sequence shown here is derived from an EMBL/GenBank/DDBJ whole genome shotgun (WGS) entry which is preliminary data.</text>
</comment>
<dbReference type="Gene3D" id="2.30.38.10">
    <property type="entry name" value="Luciferase, Domain 3"/>
    <property type="match status" value="1"/>
</dbReference>
<protein>
    <recommendedName>
        <fullName evidence="3">AMP-dependent synthetase/ligase domain-containing protein</fullName>
    </recommendedName>
</protein>